<organism evidence="3">
    <name type="scientific">uncultured Gemmatimonadales bacterium HF0770_11C06</name>
    <dbReference type="NCBI Taxonomy" id="723616"/>
    <lineage>
        <taxon>Bacteria</taxon>
        <taxon>Pseudomonadati</taxon>
        <taxon>Gemmatimonadota</taxon>
        <taxon>Gemmatimonadia</taxon>
        <taxon>Gemmatimonadales</taxon>
        <taxon>environmental samples</taxon>
    </lineage>
</organism>
<reference evidence="3" key="1">
    <citation type="submission" date="2010-01" db="EMBL/GenBank/DDBJ databases">
        <title>Genome fragments of uncultured bacteria from the North Pacific subtropical Gyre.</title>
        <authorList>
            <person name="Pham V.D."/>
            <person name="Delong E.F."/>
        </authorList>
    </citation>
    <scope>NUCLEOTIDE SEQUENCE</scope>
</reference>
<dbReference type="AlphaFoldDB" id="E7C6Y4"/>
<proteinExistence type="predicted"/>
<dbReference type="InterPro" id="IPR041657">
    <property type="entry name" value="HTH_17"/>
</dbReference>
<dbReference type="InterPro" id="IPR010093">
    <property type="entry name" value="SinI_DNA-bd"/>
</dbReference>
<protein>
    <recommendedName>
        <fullName evidence="2">Helix-turn-helix domain-containing protein</fullName>
    </recommendedName>
</protein>
<accession>E7C6Y4</accession>
<name>E7C6Y4_9BACT</name>
<dbReference type="SUPFAM" id="SSF46955">
    <property type="entry name" value="Putative DNA-binding domain"/>
    <property type="match status" value="1"/>
</dbReference>
<dbReference type="GO" id="GO:0003677">
    <property type="term" value="F:DNA binding"/>
    <property type="evidence" value="ECO:0007669"/>
    <property type="project" value="InterPro"/>
</dbReference>
<dbReference type="InterPro" id="IPR009061">
    <property type="entry name" value="DNA-bd_dom_put_sf"/>
</dbReference>
<evidence type="ECO:0000259" key="2">
    <source>
        <dbReference type="Pfam" id="PF12728"/>
    </source>
</evidence>
<feature type="region of interest" description="Disordered" evidence="1">
    <location>
        <begin position="1"/>
        <end position="20"/>
    </location>
</feature>
<feature type="domain" description="Helix-turn-helix" evidence="2">
    <location>
        <begin position="29"/>
        <end position="78"/>
    </location>
</feature>
<sequence>MTIANLARQRLGGSRRRHVPGDQEQARVLLGIAEAAAYLGISPGTLRNWLSMKRIAYVKVGRLTKVSRETLDAYIAAHTVHAEPEHGGR</sequence>
<evidence type="ECO:0000256" key="1">
    <source>
        <dbReference type="SAM" id="MobiDB-lite"/>
    </source>
</evidence>
<dbReference type="EMBL" id="GU568008">
    <property type="protein sequence ID" value="ADI23208.1"/>
    <property type="molecule type" value="Genomic_DNA"/>
</dbReference>
<dbReference type="NCBIfam" id="TIGR01764">
    <property type="entry name" value="excise"/>
    <property type="match status" value="1"/>
</dbReference>
<dbReference type="Pfam" id="PF12728">
    <property type="entry name" value="HTH_17"/>
    <property type="match status" value="1"/>
</dbReference>
<evidence type="ECO:0000313" key="3">
    <source>
        <dbReference type="EMBL" id="ADI23208.1"/>
    </source>
</evidence>